<keyword evidence="8 9" id="KW-0137">Centromere</keyword>
<evidence type="ECO:0000256" key="6">
    <source>
        <dbReference type="ARBA" id="ARBA00023054"/>
    </source>
</evidence>
<evidence type="ECO:0000256" key="9">
    <source>
        <dbReference type="RuleBase" id="RU367150"/>
    </source>
</evidence>
<sequence length="287" mass="32472">MATVTRTPLVSATTTTPHRLRPRSTLNGPDLIQSHYATTDDHDGSGPLLDFSDMVAAVARFQRKFKAYTDHAIATINDEKADFDAGRLQHANHLSTLDREIEEAKSAQRQLWDTVSQEREADAQVRSRIQALTSQRASLSQRSAELQAEISEAKAKLEAKKKAKHAQRQRFRAQVDQNGPELKLLESRTGCSIQPTKVGDQLRFTFQLVNPDDWSDECFFVVDVSKPQYAVSSHRPQLAPAVFEPMLDELNSTRKFYTFVKQMRHALADETERRRKEAREAARRAAA</sequence>
<dbReference type="PANTHER" id="PTHR14281:SF0">
    <property type="entry name" value="KINETOCHORE PROTEIN SPC25"/>
    <property type="match status" value="1"/>
</dbReference>
<dbReference type="Proteomes" id="UP000323386">
    <property type="component" value="Unassembled WGS sequence"/>
</dbReference>
<evidence type="ECO:0000256" key="1">
    <source>
        <dbReference type="ARBA" id="ARBA00006379"/>
    </source>
</evidence>
<evidence type="ECO:0000313" key="14">
    <source>
        <dbReference type="Proteomes" id="UP000323386"/>
    </source>
</evidence>
<evidence type="ECO:0000259" key="12">
    <source>
        <dbReference type="Pfam" id="PF08234"/>
    </source>
</evidence>
<evidence type="ECO:0000256" key="7">
    <source>
        <dbReference type="ARBA" id="ARBA00023306"/>
    </source>
</evidence>
<evidence type="ECO:0000256" key="11">
    <source>
        <dbReference type="SAM" id="MobiDB-lite"/>
    </source>
</evidence>
<name>A0A5C3FCM4_9BASI</name>
<dbReference type="AlphaFoldDB" id="A0A5C3FCM4"/>
<keyword evidence="6 10" id="KW-0175">Coiled coil</keyword>
<dbReference type="PANTHER" id="PTHR14281">
    <property type="entry name" value="KINETOCHORE PROTEIN SPC25-RELATED"/>
    <property type="match status" value="1"/>
</dbReference>
<evidence type="ECO:0000256" key="3">
    <source>
        <dbReference type="ARBA" id="ARBA00022618"/>
    </source>
</evidence>
<feature type="compositionally biased region" description="Polar residues" evidence="11">
    <location>
        <begin position="1"/>
        <end position="17"/>
    </location>
</feature>
<dbReference type="GO" id="GO:0005634">
    <property type="term" value="C:nucleus"/>
    <property type="evidence" value="ECO:0007669"/>
    <property type="project" value="UniProtKB-SubCell"/>
</dbReference>
<keyword evidence="3 9" id="KW-0132">Cell division</keyword>
<dbReference type="Pfam" id="PF08234">
    <property type="entry name" value="Spindle_Spc25"/>
    <property type="match status" value="1"/>
</dbReference>
<dbReference type="OrthoDB" id="4056921at2759"/>
<comment type="similarity">
    <text evidence="1 9">Belongs to the SPC25 family.</text>
</comment>
<keyword evidence="7 9" id="KW-0131">Cell cycle</keyword>
<reference evidence="13 14" key="1">
    <citation type="submission" date="2018-03" db="EMBL/GenBank/DDBJ databases">
        <authorList>
            <person name="Guldener U."/>
        </authorList>
    </citation>
    <scope>NUCLEOTIDE SEQUENCE [LARGE SCALE GENOMIC DNA]</scope>
    <source>
        <strain evidence="13 14">DAOM196992</strain>
    </source>
</reference>
<feature type="region of interest" description="Disordered" evidence="11">
    <location>
        <begin position="1"/>
        <end position="45"/>
    </location>
</feature>
<evidence type="ECO:0000256" key="10">
    <source>
        <dbReference type="SAM" id="Coils"/>
    </source>
</evidence>
<dbReference type="EMBL" id="OOIP01000027">
    <property type="protein sequence ID" value="SPO41415.1"/>
    <property type="molecule type" value="Genomic_DNA"/>
</dbReference>
<evidence type="ECO:0000256" key="8">
    <source>
        <dbReference type="ARBA" id="ARBA00023328"/>
    </source>
</evidence>
<feature type="coiled-coil region" evidence="10">
    <location>
        <begin position="129"/>
        <end position="174"/>
    </location>
</feature>
<proteinExistence type="inferred from homology"/>
<gene>
    <name evidence="13" type="ORF">PSFLO_06897</name>
</gene>
<evidence type="ECO:0000256" key="2">
    <source>
        <dbReference type="ARBA" id="ARBA00022454"/>
    </source>
</evidence>
<dbReference type="CDD" id="cd23784">
    <property type="entry name" value="RWD_Spc25"/>
    <property type="match status" value="1"/>
</dbReference>
<keyword evidence="14" id="KW-1185">Reference proteome</keyword>
<comment type="function">
    <text evidence="9">Acts as a component of the essential kinetochore-associated NDC80 complex, which is required for chromosome segregation and spindle checkpoint activity.</text>
</comment>
<dbReference type="FunFam" id="3.30.457.50:FF:000005">
    <property type="entry name" value="Chromosome 9, whole genome shotgun sequence"/>
    <property type="match status" value="1"/>
</dbReference>
<keyword evidence="2 9" id="KW-0158">Chromosome</keyword>
<comment type="subcellular location">
    <subcellularLocation>
        <location evidence="9">Nucleus</location>
    </subcellularLocation>
    <subcellularLocation>
        <location evidence="9">Chromosome</location>
        <location evidence="9">Centromere</location>
        <location evidence="9">Kinetochore</location>
    </subcellularLocation>
</comment>
<dbReference type="InterPro" id="IPR045143">
    <property type="entry name" value="Spc25"/>
</dbReference>
<keyword evidence="5 9" id="KW-0995">Kinetochore</keyword>
<dbReference type="GO" id="GO:0007059">
    <property type="term" value="P:chromosome segregation"/>
    <property type="evidence" value="ECO:0007669"/>
    <property type="project" value="InterPro"/>
</dbReference>
<dbReference type="GO" id="GO:0051301">
    <property type="term" value="P:cell division"/>
    <property type="evidence" value="ECO:0007669"/>
    <property type="project" value="UniProtKB-UniRule"/>
</dbReference>
<keyword evidence="4 9" id="KW-0498">Mitosis</keyword>
<organism evidence="13 14">
    <name type="scientific">Pseudozyma flocculosa</name>
    <dbReference type="NCBI Taxonomy" id="84751"/>
    <lineage>
        <taxon>Eukaryota</taxon>
        <taxon>Fungi</taxon>
        <taxon>Dikarya</taxon>
        <taxon>Basidiomycota</taxon>
        <taxon>Ustilaginomycotina</taxon>
        <taxon>Ustilaginomycetes</taxon>
        <taxon>Ustilaginales</taxon>
        <taxon>Ustilaginaceae</taxon>
        <taxon>Pseudozyma</taxon>
    </lineage>
</organism>
<comment type="subunit">
    <text evidence="9">Component of the NDC80 complex.</text>
</comment>
<keyword evidence="9" id="KW-0539">Nucleus</keyword>
<dbReference type="GO" id="GO:0031262">
    <property type="term" value="C:Ndc80 complex"/>
    <property type="evidence" value="ECO:0007669"/>
    <property type="project" value="InterPro"/>
</dbReference>
<evidence type="ECO:0000313" key="13">
    <source>
        <dbReference type="EMBL" id="SPO41415.1"/>
    </source>
</evidence>
<protein>
    <recommendedName>
        <fullName evidence="9">Kinetochore protein SPC25</fullName>
    </recommendedName>
</protein>
<feature type="domain" description="Chromosome segregation protein Spc25 C-terminal" evidence="12">
    <location>
        <begin position="198"/>
        <end position="267"/>
    </location>
</feature>
<evidence type="ECO:0000256" key="4">
    <source>
        <dbReference type="ARBA" id="ARBA00022776"/>
    </source>
</evidence>
<dbReference type="Gene3D" id="3.30.457.50">
    <property type="entry name" value="Chromosome segregation protein Spc25"/>
    <property type="match status" value="1"/>
</dbReference>
<dbReference type="InterPro" id="IPR013255">
    <property type="entry name" value="Spc25_C"/>
</dbReference>
<evidence type="ECO:0000256" key="5">
    <source>
        <dbReference type="ARBA" id="ARBA00022838"/>
    </source>
</evidence>
<accession>A0A5C3FCM4</accession>